<dbReference type="SUPFAM" id="SSF144232">
    <property type="entry name" value="HIT/MYND zinc finger-like"/>
    <property type="match status" value="1"/>
</dbReference>
<evidence type="ECO:0000259" key="5">
    <source>
        <dbReference type="PROSITE" id="PS50865"/>
    </source>
</evidence>
<dbReference type="EMBL" id="CAVNYO010000421">
    <property type="protein sequence ID" value="CAK5278069.1"/>
    <property type="molecule type" value="Genomic_DNA"/>
</dbReference>
<keyword evidence="1" id="KW-0479">Metal-binding</keyword>
<keyword evidence="7" id="KW-1185">Reference proteome</keyword>
<organism evidence="6 7">
    <name type="scientific">Mycena citricolor</name>
    <dbReference type="NCBI Taxonomy" id="2018698"/>
    <lineage>
        <taxon>Eukaryota</taxon>
        <taxon>Fungi</taxon>
        <taxon>Dikarya</taxon>
        <taxon>Basidiomycota</taxon>
        <taxon>Agaricomycotina</taxon>
        <taxon>Agaricomycetes</taxon>
        <taxon>Agaricomycetidae</taxon>
        <taxon>Agaricales</taxon>
        <taxon>Marasmiineae</taxon>
        <taxon>Mycenaceae</taxon>
        <taxon>Mycena</taxon>
    </lineage>
</organism>
<dbReference type="InterPro" id="IPR002893">
    <property type="entry name" value="Znf_MYND"/>
</dbReference>
<accession>A0AAD2HKE2</accession>
<dbReference type="GO" id="GO:0008270">
    <property type="term" value="F:zinc ion binding"/>
    <property type="evidence" value="ECO:0007669"/>
    <property type="project" value="UniProtKB-KW"/>
</dbReference>
<dbReference type="PROSITE" id="PS50865">
    <property type="entry name" value="ZF_MYND_2"/>
    <property type="match status" value="1"/>
</dbReference>
<sequence>MQSMIHFPPPHRAIENAEDWNDGWEKVLRLPQLAPARAPYFVYGSMLHNIRMDAEDAVQDMMFHLDEMKSLTLSAQRVLSIQAVQHLANDDFERRWLEASPAERRKHLMLAFVKSCGNSDGLNSARTSCGVELRLTRLRLLGRAFIDLLQSAIMLDGTMTSTEPKRIANLDWDRFEAKRKADAHATNEEKLALAQVVLLRTRLICAHPHRQSLYGLELMLIEGQVLTYTLDSFHGNEIKDLVVLKDSRELQKRRASKTPEEKEIYKRMYGLKLANEIMSEEDAGKKERLSHRQLTCSRTGCPARVAELNTKGTPAIKFLRCSQCWVKLKRQVSYCSRECQKEDWSLRHKAICGKAMDFEMASSASSSLSAILKSSNVAPSDILANQIELCTSTPCADYFILSPEKFDFEGISFAHTPSFSVAFRKCRDHAFETRDPTSLARMAHFLCWSSLVPGSERVGVTPRVIVVQLAMEFQTSPEGLNLGILGMQKLQKADPWKRPPLLHGTPPDDWEEACAPEWKTVVINLIEK</sequence>
<dbReference type="Pfam" id="PF01753">
    <property type="entry name" value="zf-MYND"/>
    <property type="match status" value="1"/>
</dbReference>
<evidence type="ECO:0000256" key="3">
    <source>
        <dbReference type="ARBA" id="ARBA00022833"/>
    </source>
</evidence>
<dbReference type="Gene3D" id="6.10.140.2220">
    <property type="match status" value="1"/>
</dbReference>
<proteinExistence type="predicted"/>
<reference evidence="6" key="1">
    <citation type="submission" date="2023-11" db="EMBL/GenBank/DDBJ databases">
        <authorList>
            <person name="De Vega J J."/>
            <person name="De Vega J J."/>
        </authorList>
    </citation>
    <scope>NUCLEOTIDE SEQUENCE</scope>
</reference>
<gene>
    <name evidence="6" type="ORF">MYCIT1_LOCUS27326</name>
</gene>
<dbReference type="Proteomes" id="UP001295794">
    <property type="component" value="Unassembled WGS sequence"/>
</dbReference>
<evidence type="ECO:0000313" key="6">
    <source>
        <dbReference type="EMBL" id="CAK5278069.1"/>
    </source>
</evidence>
<evidence type="ECO:0000256" key="4">
    <source>
        <dbReference type="PROSITE-ProRule" id="PRU00134"/>
    </source>
</evidence>
<feature type="domain" description="MYND-type" evidence="5">
    <location>
        <begin position="296"/>
        <end position="352"/>
    </location>
</feature>
<name>A0AAD2HKE2_9AGAR</name>
<dbReference type="AlphaFoldDB" id="A0AAD2HKE2"/>
<protein>
    <recommendedName>
        <fullName evidence="5">MYND-type domain-containing protein</fullName>
    </recommendedName>
</protein>
<keyword evidence="3" id="KW-0862">Zinc</keyword>
<evidence type="ECO:0000313" key="7">
    <source>
        <dbReference type="Proteomes" id="UP001295794"/>
    </source>
</evidence>
<evidence type="ECO:0000256" key="1">
    <source>
        <dbReference type="ARBA" id="ARBA00022723"/>
    </source>
</evidence>
<comment type="caution">
    <text evidence="6">The sequence shown here is derived from an EMBL/GenBank/DDBJ whole genome shotgun (WGS) entry which is preliminary data.</text>
</comment>
<keyword evidence="2 4" id="KW-0863">Zinc-finger</keyword>
<evidence type="ECO:0000256" key="2">
    <source>
        <dbReference type="ARBA" id="ARBA00022771"/>
    </source>
</evidence>